<evidence type="ECO:0000313" key="1">
    <source>
        <dbReference type="EMBL" id="WGS67259.1"/>
    </source>
</evidence>
<accession>A0AAJ6FD50</accession>
<gene>
    <name evidence="1" type="ORF">MEJ65_00055</name>
</gene>
<sequence length="80" mass="9901">MKIFIFSKKCFIKYNNIKILKIIFKKQSFEIMNNYVPTIGNIEFVFFYLKNKFYKIRLKNSYFISKNIELKIICDKYEFL</sequence>
<organism evidence="1 2">
    <name type="scientific">Carsonella ruddii</name>
    <dbReference type="NCBI Taxonomy" id="114186"/>
    <lineage>
        <taxon>Bacteria</taxon>
        <taxon>Pseudomonadati</taxon>
        <taxon>Pseudomonadota</taxon>
        <taxon>Gammaproteobacteria</taxon>
        <taxon>Oceanospirillales</taxon>
        <taxon>Halomonadaceae</taxon>
        <taxon>Zymobacter group</taxon>
        <taxon>Candidatus Carsonella</taxon>
    </lineage>
</organism>
<evidence type="ECO:0000313" key="2">
    <source>
        <dbReference type="Proteomes" id="UP001237869"/>
    </source>
</evidence>
<proteinExistence type="predicted"/>
<name>A0AAJ6FD50_CARRU</name>
<protein>
    <submittedName>
        <fullName evidence="1">Uncharacterized protein</fullName>
    </submittedName>
</protein>
<dbReference type="RefSeq" id="WP_280956062.1">
    <property type="nucleotide sequence ID" value="NZ_CP092145.1"/>
</dbReference>
<dbReference type="Proteomes" id="UP001237869">
    <property type="component" value="Chromosome"/>
</dbReference>
<dbReference type="AlphaFoldDB" id="A0AAJ6FD50"/>
<reference evidence="1" key="1">
    <citation type="submission" date="2022-02" db="EMBL/GenBank/DDBJ databases">
        <title>Long-read sequencing of the primary endosymbionts of Cacopsylla melanoneura.</title>
        <authorList>
            <person name="Dittmer J."/>
            <person name="Corretto E."/>
            <person name="Stauffer C."/>
            <person name="Schuler H."/>
        </authorList>
    </citation>
    <scope>NUCLEOTIDE SEQUENCE</scope>
    <source>
        <strain evidence="1">Cmel4</strain>
    </source>
</reference>
<dbReference type="EMBL" id="CP092148">
    <property type="protein sequence ID" value="WGS67259.1"/>
    <property type="molecule type" value="Genomic_DNA"/>
</dbReference>